<feature type="region of interest" description="Disordered" evidence="1">
    <location>
        <begin position="1"/>
        <end position="20"/>
    </location>
</feature>
<evidence type="ECO:0000313" key="3">
    <source>
        <dbReference type="EMBL" id="SIT86821.1"/>
    </source>
</evidence>
<evidence type="ECO:0000256" key="2">
    <source>
        <dbReference type="SAM" id="SignalP"/>
    </source>
</evidence>
<dbReference type="AlphaFoldDB" id="A0A1R3X7V9"/>
<sequence>MQGDGQGHEAERNRKPGIGRRRRRLAAALLALPLAAGAAPAAFAGPLADGPEPGDPAPATLAAPPAGGAIRETPAGSVAGTIGETPGRTIGRTTGSGAVSFGAVTDPFLGQRGMLGWSERGFGRIGYSWRGADYSVTAALGFETGSGRPRFDGTMIERYFGNWTLGAGLRERHWSPSRYRSLILSRNARPLPSVWLEKSTPSAVETPLLAWLGPWDGEVFVTGRDGSADARLFGMRLRIRPLAGLEIDFQRTAQWSGGGLGRFGDMLIGRTNEGRSAEVNQMAGVGISWRLPEHVLPARFYVQAIGEDESGGLPSCFMYLGGVELETRLGDVPTRITLEGVDTRIKTTRNGFCGADTAYNHHTHPYIRDGRVMGAAIDSEGREIALHLEHELSDFNLSWGVSHVIVNDKDNPDHRLSSGRVSGGLAYVGVATEWQGLEIEALLAHQGFALDRADSPRGTRLAVGVTKRF</sequence>
<accession>A0A1R3X7V9</accession>
<dbReference type="OrthoDB" id="101884at2"/>
<name>A0A1R3X7V9_9RHOB</name>
<dbReference type="RefSeq" id="WP_076650303.1">
    <property type="nucleotide sequence ID" value="NZ_FTPS01000002.1"/>
</dbReference>
<protein>
    <submittedName>
        <fullName evidence="3">Capsule assembly protein Wzi</fullName>
    </submittedName>
</protein>
<gene>
    <name evidence="3" type="ORF">SAMN05421849_2436</name>
</gene>
<evidence type="ECO:0000256" key="1">
    <source>
        <dbReference type="SAM" id="MobiDB-lite"/>
    </source>
</evidence>
<dbReference type="Pfam" id="PF14052">
    <property type="entry name" value="Caps_assemb_Wzi"/>
    <property type="match status" value="1"/>
</dbReference>
<reference evidence="3 4" key="1">
    <citation type="submission" date="2017-01" db="EMBL/GenBank/DDBJ databases">
        <authorList>
            <person name="Mah S.A."/>
            <person name="Swanson W.J."/>
            <person name="Moy G.W."/>
            <person name="Vacquier V.D."/>
        </authorList>
    </citation>
    <scope>NUCLEOTIDE SEQUENCE [LARGE SCALE GENOMIC DNA]</scope>
    <source>
        <strain evidence="3 4">DSM 21219</strain>
    </source>
</reference>
<dbReference type="InterPro" id="IPR026950">
    <property type="entry name" value="Caps_assemb_Wzi"/>
</dbReference>
<feature type="compositionally biased region" description="Low complexity" evidence="1">
    <location>
        <begin position="46"/>
        <end position="69"/>
    </location>
</feature>
<feature type="region of interest" description="Disordered" evidence="1">
    <location>
        <begin position="46"/>
        <end position="94"/>
    </location>
</feature>
<organism evidence="3 4">
    <name type="scientific">Pontibaca methylaminivorans</name>
    <dbReference type="NCBI Taxonomy" id="515897"/>
    <lineage>
        <taxon>Bacteria</taxon>
        <taxon>Pseudomonadati</taxon>
        <taxon>Pseudomonadota</taxon>
        <taxon>Alphaproteobacteria</taxon>
        <taxon>Rhodobacterales</taxon>
        <taxon>Roseobacteraceae</taxon>
        <taxon>Pontibaca</taxon>
    </lineage>
</organism>
<feature type="chain" id="PRO_5012797250" evidence="2">
    <location>
        <begin position="45"/>
        <end position="469"/>
    </location>
</feature>
<dbReference type="Gene3D" id="2.40.160.130">
    <property type="entry name" value="Capsule assembly protein Wzi"/>
    <property type="match status" value="1"/>
</dbReference>
<dbReference type="EMBL" id="FTPS01000002">
    <property type="protein sequence ID" value="SIT86821.1"/>
    <property type="molecule type" value="Genomic_DNA"/>
</dbReference>
<dbReference type="InterPro" id="IPR038636">
    <property type="entry name" value="Wzi_sf"/>
</dbReference>
<proteinExistence type="predicted"/>
<keyword evidence="2" id="KW-0732">Signal</keyword>
<feature type="compositionally biased region" description="Basic and acidic residues" evidence="1">
    <location>
        <begin position="1"/>
        <end position="14"/>
    </location>
</feature>
<evidence type="ECO:0000313" key="4">
    <source>
        <dbReference type="Proteomes" id="UP000192455"/>
    </source>
</evidence>
<dbReference type="STRING" id="515897.SAMN05421849_2436"/>
<dbReference type="Proteomes" id="UP000192455">
    <property type="component" value="Unassembled WGS sequence"/>
</dbReference>
<feature type="signal peptide" evidence="2">
    <location>
        <begin position="1"/>
        <end position="44"/>
    </location>
</feature>
<keyword evidence="4" id="KW-1185">Reference proteome</keyword>